<dbReference type="PANTHER" id="PTHR24305">
    <property type="entry name" value="CYTOCHROME P450"/>
    <property type="match status" value="1"/>
</dbReference>
<evidence type="ECO:0000256" key="3">
    <source>
        <dbReference type="ARBA" id="ARBA00022617"/>
    </source>
</evidence>
<feature type="transmembrane region" description="Helical" evidence="7">
    <location>
        <begin position="12"/>
        <end position="36"/>
    </location>
</feature>
<dbReference type="EMBL" id="RYZI01000020">
    <property type="protein sequence ID" value="RWA13729.1"/>
    <property type="molecule type" value="Genomic_DNA"/>
</dbReference>
<keyword evidence="4 6" id="KW-0479">Metal-binding</keyword>
<dbReference type="InterPro" id="IPR036396">
    <property type="entry name" value="Cyt_P450_sf"/>
</dbReference>
<dbReference type="GO" id="GO:0020037">
    <property type="term" value="F:heme binding"/>
    <property type="evidence" value="ECO:0007669"/>
    <property type="project" value="InterPro"/>
</dbReference>
<sequence>MYALLSSETGLGFGASITIAAVLLVTYIVASVGYSLTLHPLAGFPGPVSTAASRIPFWVACVTGTQVTWMQKLHAKYGPVVRYSPSDLSFTDQDGSAWKAIHGHGKGEREFPKAREWFVTPANGVYGINSAPAHDDHRRFRRVFAPAFSDRALKQQEPLFRKHVDFLISKLSENVTKSGSIDMVKMFQFTTFDIMGDLTFGQPLGLLETNKYSSWVESVFDSIRVIPIAQFIQYYPVVNSIFNFLEPKVVKEMKYNHFKHSVDRVDMRLERGSGEPDIWNLVLSAKGDETLSLEEMYCHADVFMLAGTETTGTTMAGLTYYLLTNREKLELLTQEIRTVFSKESDITMESTAGLKFLNACIQEALRCYPPVPVGVPRIVPNPGRTIAGKWIAPETRVSVHHYATYHSPSNFRNPDAFVPERWLGDPVYKNDRRELVQPFATGPRDCIGRNMAMHEMRLMLALVYFKFDLELCEESRGWTQQRAFVLWEKKPLMCRLKLTSRT</sequence>
<evidence type="ECO:0000256" key="1">
    <source>
        <dbReference type="ARBA" id="ARBA00001971"/>
    </source>
</evidence>
<keyword evidence="3 6" id="KW-0349">Heme</keyword>
<dbReference type="Gene3D" id="1.10.630.10">
    <property type="entry name" value="Cytochrome P450"/>
    <property type="match status" value="1"/>
</dbReference>
<keyword evidence="7" id="KW-0812">Transmembrane</keyword>
<feature type="binding site" description="axial binding residue" evidence="6">
    <location>
        <position position="446"/>
    </location>
    <ligand>
        <name>heme</name>
        <dbReference type="ChEBI" id="CHEBI:30413"/>
    </ligand>
    <ligandPart>
        <name>Fe</name>
        <dbReference type="ChEBI" id="CHEBI:18248"/>
    </ligandPart>
</feature>
<name>A0A439DH77_9PEZI</name>
<dbReference type="Pfam" id="PF00067">
    <property type="entry name" value="p450"/>
    <property type="match status" value="1"/>
</dbReference>
<evidence type="ECO:0000256" key="7">
    <source>
        <dbReference type="SAM" id="Phobius"/>
    </source>
</evidence>
<dbReference type="STRING" id="363999.A0A439DH77"/>
<dbReference type="CDD" id="cd11058">
    <property type="entry name" value="CYP60B-like"/>
    <property type="match status" value="1"/>
</dbReference>
<evidence type="ECO:0000313" key="8">
    <source>
        <dbReference type="EMBL" id="RWA13729.1"/>
    </source>
</evidence>
<evidence type="ECO:0008006" key="10">
    <source>
        <dbReference type="Google" id="ProtNLM"/>
    </source>
</evidence>
<dbReference type="InterPro" id="IPR001128">
    <property type="entry name" value="Cyt_P450"/>
</dbReference>
<keyword evidence="5 6" id="KW-0408">Iron</keyword>
<organism evidence="8 9">
    <name type="scientific">Xylaria grammica</name>
    <dbReference type="NCBI Taxonomy" id="363999"/>
    <lineage>
        <taxon>Eukaryota</taxon>
        <taxon>Fungi</taxon>
        <taxon>Dikarya</taxon>
        <taxon>Ascomycota</taxon>
        <taxon>Pezizomycotina</taxon>
        <taxon>Sordariomycetes</taxon>
        <taxon>Xylariomycetidae</taxon>
        <taxon>Xylariales</taxon>
        <taxon>Xylariaceae</taxon>
        <taxon>Xylaria</taxon>
    </lineage>
</organism>
<comment type="cofactor">
    <cofactor evidence="1 6">
        <name>heme</name>
        <dbReference type="ChEBI" id="CHEBI:30413"/>
    </cofactor>
</comment>
<gene>
    <name evidence="8" type="ORF">EKO27_g1373</name>
</gene>
<keyword evidence="7" id="KW-1133">Transmembrane helix</keyword>
<dbReference type="GO" id="GO:0016705">
    <property type="term" value="F:oxidoreductase activity, acting on paired donors, with incorporation or reduction of molecular oxygen"/>
    <property type="evidence" value="ECO:0007669"/>
    <property type="project" value="InterPro"/>
</dbReference>
<evidence type="ECO:0000256" key="4">
    <source>
        <dbReference type="ARBA" id="ARBA00022723"/>
    </source>
</evidence>
<dbReference type="GO" id="GO:0004497">
    <property type="term" value="F:monooxygenase activity"/>
    <property type="evidence" value="ECO:0007669"/>
    <property type="project" value="InterPro"/>
</dbReference>
<dbReference type="PANTHER" id="PTHR24305:SF210">
    <property type="entry name" value="CYTOCHROME P450 MONOOXYGENASE ASQL-RELATED"/>
    <property type="match status" value="1"/>
</dbReference>
<accession>A0A439DH77</accession>
<dbReference type="SUPFAM" id="SSF48264">
    <property type="entry name" value="Cytochrome P450"/>
    <property type="match status" value="1"/>
</dbReference>
<dbReference type="PRINTS" id="PR00463">
    <property type="entry name" value="EP450I"/>
</dbReference>
<dbReference type="Proteomes" id="UP000286045">
    <property type="component" value="Unassembled WGS sequence"/>
</dbReference>
<dbReference type="InterPro" id="IPR050121">
    <property type="entry name" value="Cytochrome_P450_monoxygenase"/>
</dbReference>
<evidence type="ECO:0000256" key="2">
    <source>
        <dbReference type="ARBA" id="ARBA00010617"/>
    </source>
</evidence>
<dbReference type="InterPro" id="IPR002401">
    <property type="entry name" value="Cyt_P450_E_grp-I"/>
</dbReference>
<keyword evidence="9" id="KW-1185">Reference proteome</keyword>
<protein>
    <recommendedName>
        <fullName evidence="10">Cytochrome P450</fullName>
    </recommendedName>
</protein>
<proteinExistence type="inferred from homology"/>
<dbReference type="GO" id="GO:0005506">
    <property type="term" value="F:iron ion binding"/>
    <property type="evidence" value="ECO:0007669"/>
    <property type="project" value="InterPro"/>
</dbReference>
<evidence type="ECO:0000256" key="5">
    <source>
        <dbReference type="ARBA" id="ARBA00023004"/>
    </source>
</evidence>
<comment type="caution">
    <text evidence="8">The sequence shown here is derived from an EMBL/GenBank/DDBJ whole genome shotgun (WGS) entry which is preliminary data.</text>
</comment>
<evidence type="ECO:0000313" key="9">
    <source>
        <dbReference type="Proteomes" id="UP000286045"/>
    </source>
</evidence>
<comment type="similarity">
    <text evidence="2">Belongs to the cytochrome P450 family.</text>
</comment>
<evidence type="ECO:0000256" key="6">
    <source>
        <dbReference type="PIRSR" id="PIRSR602401-1"/>
    </source>
</evidence>
<keyword evidence="7" id="KW-0472">Membrane</keyword>
<dbReference type="PRINTS" id="PR00385">
    <property type="entry name" value="P450"/>
</dbReference>
<reference evidence="8 9" key="1">
    <citation type="submission" date="2018-12" db="EMBL/GenBank/DDBJ databases">
        <title>Draft genome sequence of Xylaria grammica IHI A82.</title>
        <authorList>
            <person name="Buettner E."/>
            <person name="Kellner H."/>
        </authorList>
    </citation>
    <scope>NUCLEOTIDE SEQUENCE [LARGE SCALE GENOMIC DNA]</scope>
    <source>
        <strain evidence="8 9">IHI A82</strain>
    </source>
</reference>
<dbReference type="AlphaFoldDB" id="A0A439DH77"/>